<feature type="chain" id="PRO_5046953343" evidence="2">
    <location>
        <begin position="21"/>
        <end position="186"/>
    </location>
</feature>
<evidence type="ECO:0000313" key="5">
    <source>
        <dbReference type="Proteomes" id="UP001622370"/>
    </source>
</evidence>
<keyword evidence="2" id="KW-0732">Signal</keyword>
<comment type="similarity">
    <text evidence="1">Belongs to the protein-tyrosine phosphatase family.</text>
</comment>
<dbReference type="Pfam" id="PF22741">
    <property type="entry name" value="PTP-NADK"/>
    <property type="match status" value="1"/>
</dbReference>
<comment type="caution">
    <text evidence="4">The sequence shown here is derived from an EMBL/GenBank/DDBJ whole genome shotgun (WGS) entry which is preliminary data.</text>
</comment>
<feature type="domain" description="Tyrosine specific protein phosphatases" evidence="3">
    <location>
        <begin position="96"/>
        <end position="150"/>
    </location>
</feature>
<dbReference type="PROSITE" id="PS00383">
    <property type="entry name" value="TYR_PHOSPHATASE_1"/>
    <property type="match status" value="1"/>
</dbReference>
<dbReference type="Proteomes" id="UP001622370">
    <property type="component" value="Unassembled WGS sequence"/>
</dbReference>
<dbReference type="InterPro" id="IPR029021">
    <property type="entry name" value="Prot-tyrosine_phosphatase-like"/>
</dbReference>
<dbReference type="PROSITE" id="PS50056">
    <property type="entry name" value="TYR_PHOSPHATASE_2"/>
    <property type="match status" value="1"/>
</dbReference>
<dbReference type="InterPro" id="IPR000387">
    <property type="entry name" value="Tyr_Pase_dom"/>
</dbReference>
<proteinExistence type="inferred from homology"/>
<dbReference type="InterPro" id="IPR055214">
    <property type="entry name" value="PTP-NADK"/>
</dbReference>
<protein>
    <submittedName>
        <fullName evidence="4">Tyrosine-protein phosphatase</fullName>
    </submittedName>
</protein>
<gene>
    <name evidence="4" type="ORF">ACI76L_08640</name>
</gene>
<dbReference type="EMBL" id="JBJGWJ010000005">
    <property type="protein sequence ID" value="MFK8293847.1"/>
    <property type="molecule type" value="Genomic_DNA"/>
</dbReference>
<dbReference type="InterPro" id="IPR016130">
    <property type="entry name" value="Tyr_Pase_AS"/>
</dbReference>
<name>A0ABW8QBU2_9FLAO</name>
<reference evidence="4 5" key="1">
    <citation type="journal article" date="2016" name="Sci. Rep.">
        <title>Whole genome sequencing identifies a novel species of the genus Capnocytophaga isolated from dog and cat bite wounds in humans.</title>
        <authorList>
            <person name="Zangenah S."/>
            <person name="Abbasi N."/>
            <person name="Andersson A.F."/>
            <person name="Bergman P."/>
        </authorList>
    </citation>
    <scope>NUCLEOTIDE SEQUENCE [LARGE SCALE GENOMIC DNA]</scope>
    <source>
        <strain evidence="4 5">W5</strain>
    </source>
</reference>
<feature type="signal peptide" evidence="2">
    <location>
        <begin position="1"/>
        <end position="20"/>
    </location>
</feature>
<dbReference type="PANTHER" id="PTHR31126:SF72">
    <property type="entry name" value="DUAL SPECIFICITY PROTEIN PHOSPHATASE TPBA"/>
    <property type="match status" value="1"/>
</dbReference>
<keyword evidence="5" id="KW-1185">Reference proteome</keyword>
<evidence type="ECO:0000313" key="4">
    <source>
        <dbReference type="EMBL" id="MFK8293847.1"/>
    </source>
</evidence>
<dbReference type="Gene3D" id="3.90.190.10">
    <property type="entry name" value="Protein tyrosine phosphatase superfamily"/>
    <property type="match status" value="1"/>
</dbReference>
<evidence type="ECO:0000256" key="2">
    <source>
        <dbReference type="SAM" id="SignalP"/>
    </source>
</evidence>
<accession>A0ABW8QBU2</accession>
<dbReference type="PANTHER" id="PTHR31126">
    <property type="entry name" value="TYROSINE-PROTEIN PHOSPHATASE"/>
    <property type="match status" value="1"/>
</dbReference>
<dbReference type="SUPFAM" id="SSF52799">
    <property type="entry name" value="(Phosphotyrosine protein) phosphatases II"/>
    <property type="match status" value="1"/>
</dbReference>
<evidence type="ECO:0000256" key="1">
    <source>
        <dbReference type="ARBA" id="ARBA00009580"/>
    </source>
</evidence>
<organism evidence="4 5">
    <name type="scientific">Capnocytophaga stomatis</name>
    <dbReference type="NCBI Taxonomy" id="1848904"/>
    <lineage>
        <taxon>Bacteria</taxon>
        <taxon>Pseudomonadati</taxon>
        <taxon>Bacteroidota</taxon>
        <taxon>Flavobacteriia</taxon>
        <taxon>Flavobacteriales</taxon>
        <taxon>Flavobacteriaceae</taxon>
        <taxon>Capnocytophaga</taxon>
    </lineage>
</organism>
<sequence length="186" mass="21839">MKLNLSIAFFLCFLSLFSQNQVELISAEANLYKVDDKLYRSEQLREEDKQTIEKTPIKTIINLRYFTRSGNRKVFNKESDMTLINIPLLTWRIKAKDIANVLSNIKKHQQKGAVLVHCYHGADRTGIMVAMYRVIYHNWSIEQAKKEMQQGPFGYHSVWRNLDRLLTERTVNEVKKILGVNQIKHK</sequence>
<evidence type="ECO:0000259" key="3">
    <source>
        <dbReference type="PROSITE" id="PS50056"/>
    </source>
</evidence>
<dbReference type="RefSeq" id="WP_405229891.1">
    <property type="nucleotide sequence ID" value="NZ_JBJGWC010000005.1"/>
</dbReference>